<keyword evidence="1" id="KW-0812">Transmembrane</keyword>
<keyword evidence="1" id="KW-1133">Transmembrane helix</keyword>
<feature type="transmembrane region" description="Helical" evidence="1">
    <location>
        <begin position="62"/>
        <end position="82"/>
    </location>
</feature>
<evidence type="ECO:0000256" key="1">
    <source>
        <dbReference type="SAM" id="Phobius"/>
    </source>
</evidence>
<organism evidence="2 3">
    <name type="scientific">Sporosarcina quadrami</name>
    <dbReference type="NCBI Taxonomy" id="2762234"/>
    <lineage>
        <taxon>Bacteria</taxon>
        <taxon>Bacillati</taxon>
        <taxon>Bacillota</taxon>
        <taxon>Bacilli</taxon>
        <taxon>Bacillales</taxon>
        <taxon>Caryophanaceae</taxon>
        <taxon>Sporosarcina</taxon>
    </lineage>
</organism>
<reference evidence="2 3" key="1">
    <citation type="submission" date="2020-08" db="EMBL/GenBank/DDBJ databases">
        <title>A Genomic Blueprint of the Chicken Gut Microbiome.</title>
        <authorList>
            <person name="Gilroy R."/>
            <person name="Ravi A."/>
            <person name="Getino M."/>
            <person name="Pursley I."/>
            <person name="Horton D.L."/>
            <person name="Alikhan N.-F."/>
            <person name="Baker D."/>
            <person name="Gharbi K."/>
            <person name="Hall N."/>
            <person name="Watson M."/>
            <person name="Adriaenssens E.M."/>
            <person name="Foster-Nyarko E."/>
            <person name="Jarju S."/>
            <person name="Secka A."/>
            <person name="Antonio M."/>
            <person name="Oren A."/>
            <person name="Chaudhuri R."/>
            <person name="La Ragione R.M."/>
            <person name="Hildebrand F."/>
            <person name="Pallen M.J."/>
        </authorList>
    </citation>
    <scope>NUCLEOTIDE SEQUENCE [LARGE SCALE GENOMIC DNA]</scope>
    <source>
        <strain evidence="2 3">Sa2YVA2</strain>
    </source>
</reference>
<dbReference type="Proteomes" id="UP000626786">
    <property type="component" value="Unassembled WGS sequence"/>
</dbReference>
<keyword evidence="3" id="KW-1185">Reference proteome</keyword>
<feature type="transmembrane region" description="Helical" evidence="1">
    <location>
        <begin position="32"/>
        <end position="50"/>
    </location>
</feature>
<feature type="transmembrane region" description="Helical" evidence="1">
    <location>
        <begin position="88"/>
        <end position="106"/>
    </location>
</feature>
<proteinExistence type="predicted"/>
<feature type="transmembrane region" description="Helical" evidence="1">
    <location>
        <begin position="126"/>
        <end position="145"/>
    </location>
</feature>
<comment type="caution">
    <text evidence="2">The sequence shown here is derived from an EMBL/GenBank/DDBJ whole genome shotgun (WGS) entry which is preliminary data.</text>
</comment>
<evidence type="ECO:0000313" key="2">
    <source>
        <dbReference type="EMBL" id="MBD7984757.1"/>
    </source>
</evidence>
<accession>A0ABR8U9P0</accession>
<gene>
    <name evidence="2" type="ORF">H9649_09200</name>
</gene>
<dbReference type="EMBL" id="JACSQN010000007">
    <property type="protein sequence ID" value="MBD7984757.1"/>
    <property type="molecule type" value="Genomic_DNA"/>
</dbReference>
<protein>
    <submittedName>
        <fullName evidence="2">Uncharacterized protein</fullName>
    </submittedName>
</protein>
<name>A0ABR8U9P0_9BACL</name>
<sequence length="197" mass="22738">MASPFKAMIIGYFLPLLAAIMVVFIPEYSSTSLLWIIVIFAILLTMPILLSIRFPNNREKAYILTLTFQMYAFVFFFAFPLLKVVKEHMGIQLLLIGIFVSMYFLARIDQRTEIPIVFPDSDKVKWIAFPFYVIPFLLAILGVGGNISATRVLFDYFGTTTMMPYFSTIIYLFGCWLMFLFSSLAYKSHVKEGYLEK</sequence>
<dbReference type="RefSeq" id="WP_191694455.1">
    <property type="nucleotide sequence ID" value="NZ_JACSQN010000007.1"/>
</dbReference>
<feature type="transmembrane region" description="Helical" evidence="1">
    <location>
        <begin position="165"/>
        <end position="186"/>
    </location>
</feature>
<evidence type="ECO:0000313" key="3">
    <source>
        <dbReference type="Proteomes" id="UP000626786"/>
    </source>
</evidence>
<feature type="transmembrane region" description="Helical" evidence="1">
    <location>
        <begin position="7"/>
        <end position="26"/>
    </location>
</feature>
<keyword evidence="1" id="KW-0472">Membrane</keyword>